<sequence>MAPTIQEQPQNVNFTSAHSQSAEISSVSMADTPDETHQTSLGPLLDLNAQLPDAWPPFDFENMQFTEDEIPGDFWSYPTEITGSSLPWNGDITHLPEFELTGSLDSVYTSTSDSVSGHLDLTQHIENESSPSAPSGQSHSSSSPESSSFTEEERSMSVNLDNRLYSPSHLIFGHTFIVGLGRQIRSDTSSLCKEMLEHLREYPGLILDREFWSPFVHHRLYRCSLGGMAPPMADALACVGAYASTAGSGSGFVDRMISQEREKLVRNFHSYTDTPEFCLAAMHAVCIYQIMGLFGDSFIPAAVKKPVFSNGSEERRLEFERHAELYSSFLLKMTRRLSSIHSKALQIHHEDENDWNQWKFMESLRRNFFFVHIINILESKARKLNESYFEPLNDNMILRLPLPAPERMWRACSAEEWMLARTQTLRHSTSPKSAGSGGELTPRTLGSVLQAVHAGKVDVASLLPLTRMILASAIISPPGSESF</sequence>
<dbReference type="PANTHER" id="PTHR47660">
    <property type="entry name" value="TRANSCRIPTION FACTOR WITH C2H2 AND ZN(2)-CYS(6) DNA BINDING DOMAIN (EUROFUNG)-RELATED-RELATED"/>
    <property type="match status" value="1"/>
</dbReference>
<evidence type="ECO:0000256" key="3">
    <source>
        <dbReference type="ARBA" id="ARBA00023015"/>
    </source>
</evidence>
<feature type="compositionally biased region" description="Low complexity" evidence="6">
    <location>
        <begin position="128"/>
        <end position="149"/>
    </location>
</feature>
<feature type="compositionally biased region" description="Polar residues" evidence="6">
    <location>
        <begin position="1"/>
        <end position="29"/>
    </location>
</feature>
<organism evidence="7 8">
    <name type="scientific">Penicillium desertorum</name>
    <dbReference type="NCBI Taxonomy" id="1303715"/>
    <lineage>
        <taxon>Eukaryota</taxon>
        <taxon>Fungi</taxon>
        <taxon>Dikarya</taxon>
        <taxon>Ascomycota</taxon>
        <taxon>Pezizomycotina</taxon>
        <taxon>Eurotiomycetes</taxon>
        <taxon>Eurotiomycetidae</taxon>
        <taxon>Eurotiales</taxon>
        <taxon>Aspergillaceae</taxon>
        <taxon>Penicillium</taxon>
    </lineage>
</organism>
<proteinExistence type="predicted"/>
<evidence type="ECO:0000256" key="5">
    <source>
        <dbReference type="ARBA" id="ARBA00023242"/>
    </source>
</evidence>
<protein>
    <recommendedName>
        <fullName evidence="9">Transcription factor domain-containing protein</fullName>
    </recommendedName>
</protein>
<evidence type="ECO:0000313" key="7">
    <source>
        <dbReference type="EMBL" id="KAJ5471718.1"/>
    </source>
</evidence>
<evidence type="ECO:0000256" key="6">
    <source>
        <dbReference type="SAM" id="MobiDB-lite"/>
    </source>
</evidence>
<dbReference type="GO" id="GO:0046872">
    <property type="term" value="F:metal ion binding"/>
    <property type="evidence" value="ECO:0007669"/>
    <property type="project" value="UniProtKB-KW"/>
</dbReference>
<keyword evidence="1" id="KW-0479">Metal-binding</keyword>
<evidence type="ECO:0000256" key="4">
    <source>
        <dbReference type="ARBA" id="ARBA00023163"/>
    </source>
</evidence>
<evidence type="ECO:0000256" key="1">
    <source>
        <dbReference type="ARBA" id="ARBA00022723"/>
    </source>
</evidence>
<gene>
    <name evidence="7" type="ORF">N7530_009075</name>
</gene>
<accession>A0A9W9WQE2</accession>
<name>A0A9W9WQE2_9EURO</name>
<keyword evidence="8" id="KW-1185">Reference proteome</keyword>
<feature type="region of interest" description="Disordered" evidence="6">
    <location>
        <begin position="126"/>
        <end position="153"/>
    </location>
</feature>
<feature type="region of interest" description="Disordered" evidence="6">
    <location>
        <begin position="1"/>
        <end position="41"/>
    </location>
</feature>
<comment type="caution">
    <text evidence="7">The sequence shown here is derived from an EMBL/GenBank/DDBJ whole genome shotgun (WGS) entry which is preliminary data.</text>
</comment>
<reference evidence="7" key="2">
    <citation type="journal article" date="2023" name="IMA Fungus">
        <title>Comparative genomic study of the Penicillium genus elucidates a diverse pangenome and 15 lateral gene transfer events.</title>
        <authorList>
            <person name="Petersen C."/>
            <person name="Sorensen T."/>
            <person name="Nielsen M.R."/>
            <person name="Sondergaard T.E."/>
            <person name="Sorensen J.L."/>
            <person name="Fitzpatrick D.A."/>
            <person name="Frisvad J.C."/>
            <person name="Nielsen K.L."/>
        </authorList>
    </citation>
    <scope>NUCLEOTIDE SEQUENCE</scope>
    <source>
        <strain evidence="7">IBT 17660</strain>
    </source>
</reference>
<keyword evidence="4" id="KW-0804">Transcription</keyword>
<keyword evidence="5" id="KW-0539">Nucleus</keyword>
<dbReference type="OrthoDB" id="5423818at2759"/>
<dbReference type="EMBL" id="JAPWDO010000005">
    <property type="protein sequence ID" value="KAJ5471718.1"/>
    <property type="molecule type" value="Genomic_DNA"/>
</dbReference>
<keyword evidence="2" id="KW-0862">Zinc</keyword>
<dbReference type="PANTHER" id="PTHR47660:SF3">
    <property type="entry name" value="FINGER DOMAIN PROTEIN, PUTATIVE (AFU_ORTHOLOGUE AFUA_4G03310)-RELATED"/>
    <property type="match status" value="1"/>
</dbReference>
<dbReference type="AlphaFoldDB" id="A0A9W9WQE2"/>
<evidence type="ECO:0008006" key="9">
    <source>
        <dbReference type="Google" id="ProtNLM"/>
    </source>
</evidence>
<dbReference type="Proteomes" id="UP001147760">
    <property type="component" value="Unassembled WGS sequence"/>
</dbReference>
<keyword evidence="3" id="KW-0805">Transcription regulation</keyword>
<evidence type="ECO:0000256" key="2">
    <source>
        <dbReference type="ARBA" id="ARBA00022833"/>
    </source>
</evidence>
<evidence type="ECO:0000313" key="8">
    <source>
        <dbReference type="Proteomes" id="UP001147760"/>
    </source>
</evidence>
<reference evidence="7" key="1">
    <citation type="submission" date="2022-12" db="EMBL/GenBank/DDBJ databases">
        <authorList>
            <person name="Petersen C."/>
        </authorList>
    </citation>
    <scope>NUCLEOTIDE SEQUENCE</scope>
    <source>
        <strain evidence="7">IBT 17660</strain>
    </source>
</reference>